<evidence type="ECO:0000313" key="2">
    <source>
        <dbReference type="Proteomes" id="UP000214596"/>
    </source>
</evidence>
<name>A0A227J2T7_VIBPH</name>
<gene>
    <name evidence="1" type="ORF">CA163_32230</name>
</gene>
<evidence type="ECO:0000313" key="1">
    <source>
        <dbReference type="EMBL" id="OXE28755.1"/>
    </source>
</evidence>
<feature type="non-terminal residue" evidence="1">
    <location>
        <position position="25"/>
    </location>
</feature>
<reference evidence="1 2" key="1">
    <citation type="journal article" date="2017" name="Appl. Environ. Microbiol.">
        <title>Parallel evolution of two clades of a major Atlantic endemic Vibrio parahaemolyticus pathogen lineage by independent acquisition of related pathogenicity islands.</title>
        <authorList>
            <person name="Xu F."/>
            <person name="Gonzalez-Escalona N."/>
            <person name="Drees K.P."/>
            <person name="Sebra R.P."/>
            <person name="Cooper V.S."/>
            <person name="Jones S.H."/>
            <person name="Whistler C.A."/>
        </authorList>
    </citation>
    <scope>NUCLEOTIDE SEQUENCE [LARGE SCALE GENOMIC DNA]</scope>
    <source>
        <strain evidence="1 2">MAVP-3</strain>
    </source>
</reference>
<organism evidence="1 2">
    <name type="scientific">Vibrio parahaemolyticus</name>
    <dbReference type="NCBI Taxonomy" id="670"/>
    <lineage>
        <taxon>Bacteria</taxon>
        <taxon>Pseudomonadati</taxon>
        <taxon>Pseudomonadota</taxon>
        <taxon>Gammaproteobacteria</taxon>
        <taxon>Vibrionales</taxon>
        <taxon>Vibrionaceae</taxon>
        <taxon>Vibrio</taxon>
    </lineage>
</organism>
<dbReference type="AlphaFoldDB" id="A0A227J2T7"/>
<comment type="caution">
    <text evidence="1">The sequence shown here is derived from an EMBL/GenBank/DDBJ whole genome shotgun (WGS) entry which is preliminary data.</text>
</comment>
<protein>
    <submittedName>
        <fullName evidence="1">Uncharacterized protein</fullName>
    </submittedName>
</protein>
<dbReference type="Proteomes" id="UP000214596">
    <property type="component" value="Unassembled WGS sequence"/>
</dbReference>
<dbReference type="EMBL" id="NIXT01004006">
    <property type="protein sequence ID" value="OXE28755.1"/>
    <property type="molecule type" value="Genomic_DNA"/>
</dbReference>
<sequence length="25" mass="3027">MLNLVSREGWYDIRNARYFDPLPNS</sequence>
<accession>A0A227J2T7</accession>
<proteinExistence type="predicted"/>